<keyword evidence="3" id="KW-1185">Reference proteome</keyword>
<comment type="caution">
    <text evidence="2">The sequence shown here is derived from an EMBL/GenBank/DDBJ whole genome shotgun (WGS) entry which is preliminary data.</text>
</comment>
<feature type="region of interest" description="Disordered" evidence="1">
    <location>
        <begin position="18"/>
        <end position="44"/>
    </location>
</feature>
<proteinExistence type="predicted"/>
<gene>
    <name evidence="2" type="ORF">OS493_026725</name>
</gene>
<dbReference type="EMBL" id="MU825419">
    <property type="protein sequence ID" value="KAJ7390215.1"/>
    <property type="molecule type" value="Genomic_DNA"/>
</dbReference>
<evidence type="ECO:0000313" key="2">
    <source>
        <dbReference type="EMBL" id="KAJ7390215.1"/>
    </source>
</evidence>
<dbReference type="OrthoDB" id="5980861at2759"/>
<dbReference type="AlphaFoldDB" id="A0A9W9ZZ79"/>
<accession>A0A9W9ZZ79</accession>
<evidence type="ECO:0000313" key="3">
    <source>
        <dbReference type="Proteomes" id="UP001163046"/>
    </source>
</evidence>
<dbReference type="Proteomes" id="UP001163046">
    <property type="component" value="Unassembled WGS sequence"/>
</dbReference>
<protein>
    <submittedName>
        <fullName evidence="2">Uncharacterized protein</fullName>
    </submittedName>
</protein>
<sequence>MALMNQLLALQQSMSGAQGFSPSSNQVPNSYSSASSSSSTADSPLQSKCYNKAGYAVLISNGYLCESTSDKGVVMMESGTQFCIAIANDNDYAAEVDITFGGMYLGVVDSGSKAVIIQPFGYTRFFLGTG</sequence>
<organism evidence="2 3">
    <name type="scientific">Desmophyllum pertusum</name>
    <dbReference type="NCBI Taxonomy" id="174260"/>
    <lineage>
        <taxon>Eukaryota</taxon>
        <taxon>Metazoa</taxon>
        <taxon>Cnidaria</taxon>
        <taxon>Anthozoa</taxon>
        <taxon>Hexacorallia</taxon>
        <taxon>Scleractinia</taxon>
        <taxon>Caryophylliina</taxon>
        <taxon>Caryophylliidae</taxon>
        <taxon>Desmophyllum</taxon>
    </lineage>
</organism>
<reference evidence="2" key="1">
    <citation type="submission" date="2023-01" db="EMBL/GenBank/DDBJ databases">
        <title>Genome assembly of the deep-sea coral Lophelia pertusa.</title>
        <authorList>
            <person name="Herrera S."/>
            <person name="Cordes E."/>
        </authorList>
    </citation>
    <scope>NUCLEOTIDE SEQUENCE</scope>
    <source>
        <strain evidence="2">USNM1676648</strain>
        <tissue evidence="2">Polyp</tissue>
    </source>
</reference>
<evidence type="ECO:0000256" key="1">
    <source>
        <dbReference type="SAM" id="MobiDB-lite"/>
    </source>
</evidence>
<name>A0A9W9ZZ79_9CNID</name>